<dbReference type="PRINTS" id="PR00722">
    <property type="entry name" value="CHYMOTRYPSIN"/>
</dbReference>
<dbReference type="PANTHER" id="PTHR24252">
    <property type="entry name" value="ACROSIN-RELATED"/>
    <property type="match status" value="1"/>
</dbReference>
<protein>
    <recommendedName>
        <fullName evidence="5">Peptidase S1 domain-containing protein</fullName>
    </recommendedName>
</protein>
<dbReference type="SUPFAM" id="SSF50494">
    <property type="entry name" value="Trypsin-like serine proteases"/>
    <property type="match status" value="1"/>
</dbReference>
<dbReference type="GO" id="GO:0006508">
    <property type="term" value="P:proteolysis"/>
    <property type="evidence" value="ECO:0007669"/>
    <property type="project" value="UniProtKB-KW"/>
</dbReference>
<keyword evidence="7" id="KW-1185">Reference proteome</keyword>
<evidence type="ECO:0000313" key="6">
    <source>
        <dbReference type="Ensembl" id="ENSSFOP00015040996.1"/>
    </source>
</evidence>
<dbReference type="GO" id="GO:0004252">
    <property type="term" value="F:serine-type endopeptidase activity"/>
    <property type="evidence" value="ECO:0007669"/>
    <property type="project" value="InterPro"/>
</dbReference>
<reference evidence="6" key="3">
    <citation type="submission" date="2025-09" db="UniProtKB">
        <authorList>
            <consortium name="Ensembl"/>
        </authorList>
    </citation>
    <scope>IDENTIFICATION</scope>
</reference>
<keyword evidence="1" id="KW-0645">Protease</keyword>
<keyword evidence="3" id="KW-0720">Serine protease</keyword>
<reference evidence="6 7" key="1">
    <citation type="submission" date="2019-04" db="EMBL/GenBank/DDBJ databases">
        <authorList>
            <consortium name="Wellcome Sanger Institute Data Sharing"/>
        </authorList>
    </citation>
    <scope>NUCLEOTIDE SEQUENCE [LARGE SCALE GENOMIC DNA]</scope>
</reference>
<dbReference type="Ensembl" id="ENSSFOT00015073667.1">
    <property type="protein sequence ID" value="ENSSFOP00015040996.1"/>
    <property type="gene ID" value="ENSSFOG00015006815.2"/>
</dbReference>
<proteinExistence type="predicted"/>
<dbReference type="SMART" id="SM00020">
    <property type="entry name" value="Tryp_SPc"/>
    <property type="match status" value="1"/>
</dbReference>
<dbReference type="PROSITE" id="PS00134">
    <property type="entry name" value="TRYPSIN_HIS"/>
    <property type="match status" value="1"/>
</dbReference>
<keyword evidence="2" id="KW-0378">Hydrolase</keyword>
<organism evidence="6 7">
    <name type="scientific">Scleropages formosus</name>
    <name type="common">Asian bonytongue</name>
    <name type="synonym">Osteoglossum formosum</name>
    <dbReference type="NCBI Taxonomy" id="113540"/>
    <lineage>
        <taxon>Eukaryota</taxon>
        <taxon>Metazoa</taxon>
        <taxon>Chordata</taxon>
        <taxon>Craniata</taxon>
        <taxon>Vertebrata</taxon>
        <taxon>Euteleostomi</taxon>
        <taxon>Actinopterygii</taxon>
        <taxon>Neopterygii</taxon>
        <taxon>Teleostei</taxon>
        <taxon>Osteoglossocephala</taxon>
        <taxon>Osteoglossomorpha</taxon>
        <taxon>Osteoglossiformes</taxon>
        <taxon>Osteoglossidae</taxon>
        <taxon>Scleropages</taxon>
    </lineage>
</organism>
<dbReference type="PANTHER" id="PTHR24252:SF17">
    <property type="entry name" value="SUPPRESSOR OF TUMORIGENICITY 14 PROTEIN HOMOLOG-RELATED"/>
    <property type="match status" value="1"/>
</dbReference>
<dbReference type="InterPro" id="IPR001254">
    <property type="entry name" value="Trypsin_dom"/>
</dbReference>
<evidence type="ECO:0000256" key="1">
    <source>
        <dbReference type="ARBA" id="ARBA00022670"/>
    </source>
</evidence>
<feature type="domain" description="Peptidase S1" evidence="5">
    <location>
        <begin position="56"/>
        <end position="276"/>
    </location>
</feature>
<keyword evidence="4" id="KW-1015">Disulfide bond</keyword>
<dbReference type="InterPro" id="IPR043504">
    <property type="entry name" value="Peptidase_S1_PA_chymotrypsin"/>
</dbReference>
<name>A0A8C9SQ41_SCLFO</name>
<evidence type="ECO:0000313" key="7">
    <source>
        <dbReference type="Proteomes" id="UP000694397"/>
    </source>
</evidence>
<evidence type="ECO:0000256" key="2">
    <source>
        <dbReference type="ARBA" id="ARBA00022801"/>
    </source>
</evidence>
<accession>A0A8C9SQ41</accession>
<dbReference type="InterPro" id="IPR001314">
    <property type="entry name" value="Peptidase_S1A"/>
</dbReference>
<dbReference type="PROSITE" id="PS50240">
    <property type="entry name" value="TRYPSIN_DOM"/>
    <property type="match status" value="1"/>
</dbReference>
<dbReference type="InterPro" id="IPR018114">
    <property type="entry name" value="TRYPSIN_HIS"/>
</dbReference>
<sequence>MVNKPGVYSRVTRLRSDHPGSITQSTLSFRVTDSPRPRGALSADCGSRPAVGPQRIVGGVAARRGEFPWMGSLQHQRSHRCGATLIHCKWLLTAAHCFLRYMGALVIPIQRVILHPGYNSTNMDLDVALLELSVPAPQSYTIRSVCLPSPVHSFLKTADCYIGGWGSFKEGGKSKINKYIICISHKKKKKKKKNAHTKRIGIRFKDSGGPLMCQEPSGRWFIAGVTSWGRGCGRTGFPGVYVRVTAIREGILYCKTLVHHSDHLCLFLQPVHRRVTVPRVCMLR</sequence>
<evidence type="ECO:0000256" key="4">
    <source>
        <dbReference type="ARBA" id="ARBA00023157"/>
    </source>
</evidence>
<dbReference type="CDD" id="cd00190">
    <property type="entry name" value="Tryp_SPc"/>
    <property type="match status" value="1"/>
</dbReference>
<evidence type="ECO:0000259" key="5">
    <source>
        <dbReference type="PROSITE" id="PS50240"/>
    </source>
</evidence>
<dbReference type="Gene3D" id="2.40.10.10">
    <property type="entry name" value="Trypsin-like serine proteases"/>
    <property type="match status" value="3"/>
</dbReference>
<reference evidence="6" key="2">
    <citation type="submission" date="2025-08" db="UniProtKB">
        <authorList>
            <consortium name="Ensembl"/>
        </authorList>
    </citation>
    <scope>IDENTIFICATION</scope>
</reference>
<evidence type="ECO:0000256" key="3">
    <source>
        <dbReference type="ARBA" id="ARBA00022825"/>
    </source>
</evidence>
<dbReference type="InterPro" id="IPR009003">
    <property type="entry name" value="Peptidase_S1_PA"/>
</dbReference>
<dbReference type="GeneTree" id="ENSGT00940000159993"/>
<dbReference type="Proteomes" id="UP000694397">
    <property type="component" value="Chromosome 9"/>
</dbReference>
<dbReference type="AlphaFoldDB" id="A0A8C9SQ41"/>
<dbReference type="Pfam" id="PF00089">
    <property type="entry name" value="Trypsin"/>
    <property type="match status" value="1"/>
</dbReference>